<keyword evidence="1" id="KW-1133">Transmembrane helix</keyword>
<dbReference type="Proteomes" id="UP000198519">
    <property type="component" value="Unassembled WGS sequence"/>
</dbReference>
<keyword evidence="3" id="KW-1185">Reference proteome</keyword>
<dbReference type="AlphaFoldDB" id="A0A1I4QBM0"/>
<evidence type="ECO:0000313" key="3">
    <source>
        <dbReference type="Proteomes" id="UP000198519"/>
    </source>
</evidence>
<protein>
    <submittedName>
        <fullName evidence="2">Uncharacterized protein</fullName>
    </submittedName>
</protein>
<reference evidence="3" key="1">
    <citation type="submission" date="2016-10" db="EMBL/GenBank/DDBJ databases">
        <authorList>
            <person name="Varghese N."/>
            <person name="Submissions S."/>
        </authorList>
    </citation>
    <scope>NUCLEOTIDE SEQUENCE [LARGE SCALE GENOMIC DNA]</scope>
    <source>
        <strain evidence="3">CGMCC 1.7061</strain>
    </source>
</reference>
<accession>A0A1I4QBM0</accession>
<dbReference type="Gene3D" id="2.60.120.430">
    <property type="entry name" value="Galactose-binding lectin"/>
    <property type="match status" value="1"/>
</dbReference>
<gene>
    <name evidence="2" type="ORF">SAMN04487963_2276</name>
</gene>
<feature type="transmembrane region" description="Helical" evidence="1">
    <location>
        <begin position="78"/>
        <end position="95"/>
    </location>
</feature>
<dbReference type="STRING" id="488535.SAMN04487963_2276"/>
<dbReference type="EMBL" id="FOUE01000003">
    <property type="protein sequence ID" value="SFM37033.1"/>
    <property type="molecule type" value="Genomic_DNA"/>
</dbReference>
<dbReference type="SUPFAM" id="SSF49785">
    <property type="entry name" value="Galactose-binding domain-like"/>
    <property type="match status" value="1"/>
</dbReference>
<keyword evidence="1" id="KW-0812">Transmembrane</keyword>
<evidence type="ECO:0000256" key="1">
    <source>
        <dbReference type="SAM" id="Phobius"/>
    </source>
</evidence>
<dbReference type="InterPro" id="IPR008979">
    <property type="entry name" value="Galactose-bd-like_sf"/>
</dbReference>
<name>A0A1I4QBM0_9GAMM</name>
<proteinExistence type="predicted"/>
<feature type="transmembrane region" description="Helical" evidence="1">
    <location>
        <begin position="138"/>
        <end position="160"/>
    </location>
</feature>
<keyword evidence="1" id="KW-0472">Membrane</keyword>
<evidence type="ECO:0000313" key="2">
    <source>
        <dbReference type="EMBL" id="SFM37033.1"/>
    </source>
</evidence>
<feature type="transmembrane region" description="Helical" evidence="1">
    <location>
        <begin position="21"/>
        <end position="38"/>
    </location>
</feature>
<dbReference type="RefSeq" id="WP_245749955.1">
    <property type="nucleotide sequence ID" value="NZ_FOUE01000003.1"/>
</dbReference>
<organism evidence="2 3">
    <name type="scientific">Marinobacter zhejiangensis</name>
    <dbReference type="NCBI Taxonomy" id="488535"/>
    <lineage>
        <taxon>Bacteria</taxon>
        <taxon>Pseudomonadati</taxon>
        <taxon>Pseudomonadota</taxon>
        <taxon>Gammaproteobacteria</taxon>
        <taxon>Pseudomonadales</taxon>
        <taxon>Marinobacteraceae</taxon>
        <taxon>Marinobacter</taxon>
    </lineage>
</organism>
<sequence length="329" mass="37490">MTENRQLRTDARHRVTSSWSWLSPFILLGLLPLFFVGGPDWASSALHKSVWNLGHPLFFGLLTHWLSPRLPLRERTRWLAVTVAVLVAGGLVELAQEGLQRQRDWHDMLRNLIGAWLVLAWQTPPQPALHPITPTLRWLARGLTLILLIVELSLVAQAALQHYRIQQHLPGLYDFSANDPHAYWSGAISRVDHLQQGPATDADSAPALKIALGTEQYSGVSLHNLPSDWRDYHALMLAFFNPSDSPLELVIRINDARHDRGDNAFRDRFNQRLSLQPGYNQVRIELDRIRTAPVNRDMDMDDIRRLGLFAVRLPAPREIYLLNIALELP</sequence>